<feature type="domain" description="EF-hand" evidence="1">
    <location>
        <begin position="125"/>
        <end position="160"/>
    </location>
</feature>
<proteinExistence type="predicted"/>
<evidence type="ECO:0000313" key="2">
    <source>
        <dbReference type="EMBL" id="MFJ5445881.1"/>
    </source>
</evidence>
<evidence type="ECO:0000313" key="3">
    <source>
        <dbReference type="Proteomes" id="UP001617669"/>
    </source>
</evidence>
<dbReference type="SUPFAM" id="SSF47473">
    <property type="entry name" value="EF-hand"/>
    <property type="match status" value="1"/>
</dbReference>
<reference evidence="2 3" key="1">
    <citation type="submission" date="2024-11" db="EMBL/GenBank/DDBJ databases">
        <authorList>
            <person name="Kaparullina E.N."/>
            <person name="Delegan Y.A."/>
            <person name="Doronina N.V."/>
        </authorList>
    </citation>
    <scope>NUCLEOTIDE SEQUENCE [LARGE SCALE GENOMIC DNA]</scope>
    <source>
        <strain evidence="2 3">7sh_L</strain>
    </source>
</reference>
<comment type="caution">
    <text evidence="2">The sequence shown here is derived from an EMBL/GenBank/DDBJ whole genome shotgun (WGS) entry which is preliminary data.</text>
</comment>
<dbReference type="PROSITE" id="PS00018">
    <property type="entry name" value="EF_HAND_1"/>
    <property type="match status" value="1"/>
</dbReference>
<accession>A0ABW8GKF1</accession>
<dbReference type="InterPro" id="IPR018247">
    <property type="entry name" value="EF_Hand_1_Ca_BS"/>
</dbReference>
<dbReference type="EMBL" id="JBIWXY010000001">
    <property type="protein sequence ID" value="MFJ5445881.1"/>
    <property type="molecule type" value="Genomic_DNA"/>
</dbReference>
<sequence>MVSELLRPNVVRKETGKLKTEASESYDLASVRFSFMLMLTDLVWHHKLALTAVLLGVASVAHAANLRYANDDLASDTQDVPTANIHQTLDAKISGEDRQRLRRDLYEYSRNVDAAHAQIEERRRAMRQRIMERFQEADKDGNGVISREEAVEMIPQVARHFMQFDLNGDGVITMNELEVMQARIAERQHKALDKKEKELQDVVEPAPLHDVKEMSAAVPKRAL</sequence>
<dbReference type="SMART" id="SM00054">
    <property type="entry name" value="EFh"/>
    <property type="match status" value="2"/>
</dbReference>
<gene>
    <name evidence="2" type="ORF">ACIKP9_06530</name>
</gene>
<keyword evidence="3" id="KW-1185">Reference proteome</keyword>
<feature type="domain" description="EF-hand" evidence="1">
    <location>
        <begin position="161"/>
        <end position="187"/>
    </location>
</feature>
<protein>
    <submittedName>
        <fullName evidence="2">EF-hand domain-containing protein</fullName>
    </submittedName>
</protein>
<dbReference type="Gene3D" id="1.10.238.10">
    <property type="entry name" value="EF-hand"/>
    <property type="match status" value="2"/>
</dbReference>
<organism evidence="2 3">
    <name type="scientific">Methylobacillus methanolivorans</name>
    <dbReference type="NCBI Taxonomy" id="1848927"/>
    <lineage>
        <taxon>Bacteria</taxon>
        <taxon>Pseudomonadati</taxon>
        <taxon>Pseudomonadota</taxon>
        <taxon>Betaproteobacteria</taxon>
        <taxon>Nitrosomonadales</taxon>
        <taxon>Methylophilaceae</taxon>
        <taxon>Methylobacillus</taxon>
    </lineage>
</organism>
<dbReference type="InterPro" id="IPR011992">
    <property type="entry name" value="EF-hand-dom_pair"/>
</dbReference>
<name>A0ABW8GKF1_9PROT</name>
<evidence type="ECO:0000259" key="1">
    <source>
        <dbReference type="PROSITE" id="PS50222"/>
    </source>
</evidence>
<dbReference type="Pfam" id="PF13202">
    <property type="entry name" value="EF-hand_5"/>
    <property type="match status" value="2"/>
</dbReference>
<dbReference type="PROSITE" id="PS50222">
    <property type="entry name" value="EF_HAND_2"/>
    <property type="match status" value="2"/>
</dbReference>
<dbReference type="RefSeq" id="WP_400880813.1">
    <property type="nucleotide sequence ID" value="NZ_JBIWXY010000001.1"/>
</dbReference>
<dbReference type="InterPro" id="IPR002048">
    <property type="entry name" value="EF_hand_dom"/>
</dbReference>
<dbReference type="CDD" id="cd00051">
    <property type="entry name" value="EFh"/>
    <property type="match status" value="1"/>
</dbReference>
<dbReference type="Proteomes" id="UP001617669">
    <property type="component" value="Unassembled WGS sequence"/>
</dbReference>